<protein>
    <submittedName>
        <fullName evidence="1">Uncharacterized protein</fullName>
    </submittedName>
</protein>
<evidence type="ECO:0000313" key="2">
    <source>
        <dbReference type="Proteomes" id="UP001064489"/>
    </source>
</evidence>
<sequence length="128" mass="14158">MRPENFQIFIVSTRLISTLRCSKFWDFPWHRQQLCYLESRERLGASLQNFHDNLAPSLNSKTGRGRVNLLRASAGVTVSGAGDRSSITGDCFNWSGEGIDLPCCCSNSLDMAGDPMELFSDSCVESTA</sequence>
<name>A0AAD5NF82_ACENE</name>
<comment type="caution">
    <text evidence="1">The sequence shown here is derived from an EMBL/GenBank/DDBJ whole genome shotgun (WGS) entry which is preliminary data.</text>
</comment>
<proteinExistence type="predicted"/>
<reference evidence="1" key="2">
    <citation type="submission" date="2023-02" db="EMBL/GenBank/DDBJ databases">
        <authorList>
            <person name="Swenson N.G."/>
            <person name="Wegrzyn J.L."/>
            <person name="Mcevoy S.L."/>
        </authorList>
    </citation>
    <scope>NUCLEOTIDE SEQUENCE</scope>
    <source>
        <strain evidence="1">91603</strain>
        <tissue evidence="1">Leaf</tissue>
    </source>
</reference>
<dbReference type="EMBL" id="JAJSOW010000107">
    <property type="protein sequence ID" value="KAI9156360.1"/>
    <property type="molecule type" value="Genomic_DNA"/>
</dbReference>
<keyword evidence="2" id="KW-1185">Reference proteome</keyword>
<gene>
    <name evidence="1" type="ORF">LWI28_004863</name>
</gene>
<organism evidence="1 2">
    <name type="scientific">Acer negundo</name>
    <name type="common">Box elder</name>
    <dbReference type="NCBI Taxonomy" id="4023"/>
    <lineage>
        <taxon>Eukaryota</taxon>
        <taxon>Viridiplantae</taxon>
        <taxon>Streptophyta</taxon>
        <taxon>Embryophyta</taxon>
        <taxon>Tracheophyta</taxon>
        <taxon>Spermatophyta</taxon>
        <taxon>Magnoliopsida</taxon>
        <taxon>eudicotyledons</taxon>
        <taxon>Gunneridae</taxon>
        <taxon>Pentapetalae</taxon>
        <taxon>rosids</taxon>
        <taxon>malvids</taxon>
        <taxon>Sapindales</taxon>
        <taxon>Sapindaceae</taxon>
        <taxon>Hippocastanoideae</taxon>
        <taxon>Acereae</taxon>
        <taxon>Acer</taxon>
    </lineage>
</organism>
<evidence type="ECO:0000313" key="1">
    <source>
        <dbReference type="EMBL" id="KAI9156360.1"/>
    </source>
</evidence>
<dbReference type="AlphaFoldDB" id="A0AAD5NF82"/>
<accession>A0AAD5NF82</accession>
<dbReference type="Proteomes" id="UP001064489">
    <property type="component" value="Chromosome 12"/>
</dbReference>
<reference evidence="1" key="1">
    <citation type="journal article" date="2022" name="Plant J.">
        <title>Strategies of tolerance reflected in two North American maple genomes.</title>
        <authorList>
            <person name="McEvoy S.L."/>
            <person name="Sezen U.U."/>
            <person name="Trouern-Trend A."/>
            <person name="McMahon S.M."/>
            <person name="Schaberg P.G."/>
            <person name="Yang J."/>
            <person name="Wegrzyn J.L."/>
            <person name="Swenson N.G."/>
        </authorList>
    </citation>
    <scope>NUCLEOTIDE SEQUENCE</scope>
    <source>
        <strain evidence="1">91603</strain>
    </source>
</reference>